<dbReference type="Gene3D" id="2.170.190.11">
    <property type="entry name" value="Molybdopterin biosynthesis moea protein, domain 3"/>
    <property type="match status" value="1"/>
</dbReference>
<dbReference type="Proteomes" id="UP000290191">
    <property type="component" value="Unassembled WGS sequence"/>
</dbReference>
<dbReference type="InterPro" id="IPR038987">
    <property type="entry name" value="MoeA-like"/>
</dbReference>
<accession>A0A4Q0XW24</accession>
<keyword evidence="6 8" id="KW-0808">Transferase</keyword>
<dbReference type="InterPro" id="IPR036688">
    <property type="entry name" value="MoeA_C_domain_IV_sf"/>
</dbReference>
<dbReference type="SUPFAM" id="SSF53218">
    <property type="entry name" value="Molybdenum cofactor biosynthesis proteins"/>
    <property type="match status" value="1"/>
</dbReference>
<dbReference type="Pfam" id="PF03454">
    <property type="entry name" value="MoeA_C"/>
    <property type="match status" value="1"/>
</dbReference>
<evidence type="ECO:0000259" key="7">
    <source>
        <dbReference type="SMART" id="SM00852"/>
    </source>
</evidence>
<dbReference type="OrthoDB" id="9804758at2"/>
<dbReference type="EC" id="2.10.1.1" evidence="6"/>
<comment type="catalytic activity">
    <reaction evidence="5">
        <text>adenylyl-molybdopterin + molybdate = Mo-molybdopterin + AMP + H(+)</text>
        <dbReference type="Rhea" id="RHEA:35047"/>
        <dbReference type="ChEBI" id="CHEBI:15378"/>
        <dbReference type="ChEBI" id="CHEBI:36264"/>
        <dbReference type="ChEBI" id="CHEBI:62727"/>
        <dbReference type="ChEBI" id="CHEBI:71302"/>
        <dbReference type="ChEBI" id="CHEBI:456215"/>
        <dbReference type="EC" id="2.10.1.1"/>
    </reaction>
</comment>
<keyword evidence="4 6" id="KW-0501">Molybdenum cofactor biosynthesis</keyword>
<proteinExistence type="inferred from homology"/>
<dbReference type="EMBL" id="PDKO01000012">
    <property type="protein sequence ID" value="RXJ61787.1"/>
    <property type="molecule type" value="Genomic_DNA"/>
</dbReference>
<sequence>MAIDVKEALKIISDLELKTKFEILPIEDSINRICAQNIKATSSLPKFNNSAMDGYAILHEDCGEKLEVKDTIFAGDNNNLLLENKTCVKIMTGAKVPDNCTAIVPKENCEIISQKQIIVPKDIKLNQHIRFIGEDIKKEEILLKEKEEINFSKITLLASQGISHIKVYKKPKIVVFASGEELKLHYEKAEDYQIYNSNTPTFISRCKELGCEVDFIGQAHDSIESIKELIQNSLDADMIITSGGVSVGDADFTKAAFNELESKNIFEGIKIKPGKPTVLGKIKDTYILNLPGNPLAGALIFELFGKLIVQKLLGCNKIHHNFIISKMAEELRNKKGRITIIPGFFDGESFNAEQKRSPGMVSTLSRCNSMIVLNEDVSLLKKGALVKVLPINWKFFGKDDKDFLTNE</sequence>
<evidence type="ECO:0000256" key="4">
    <source>
        <dbReference type="ARBA" id="ARBA00023150"/>
    </source>
</evidence>
<evidence type="ECO:0000256" key="1">
    <source>
        <dbReference type="ARBA" id="ARBA00002901"/>
    </source>
</evidence>
<dbReference type="PANTHER" id="PTHR10192:SF5">
    <property type="entry name" value="GEPHYRIN"/>
    <property type="match status" value="1"/>
</dbReference>
<keyword evidence="6" id="KW-0460">Magnesium</keyword>
<reference evidence="8 9" key="1">
    <citation type="submission" date="2017-10" db="EMBL/GenBank/DDBJ databases">
        <title>Genomics of the genus Arcobacter.</title>
        <authorList>
            <person name="Perez-Cataluna A."/>
            <person name="Figueras M.J."/>
        </authorList>
    </citation>
    <scope>NUCLEOTIDE SEQUENCE [LARGE SCALE GENOMIC DNA]</scope>
    <source>
        <strain evidence="8 9">DSM 24636</strain>
    </source>
</reference>
<name>A0A4Q0XW24_9BACT</name>
<comment type="cofactor">
    <cofactor evidence="6">
        <name>Mg(2+)</name>
        <dbReference type="ChEBI" id="CHEBI:18420"/>
    </cofactor>
</comment>
<dbReference type="CDD" id="cd00887">
    <property type="entry name" value="MoeA"/>
    <property type="match status" value="1"/>
</dbReference>
<dbReference type="Pfam" id="PF00994">
    <property type="entry name" value="MoCF_biosynth"/>
    <property type="match status" value="1"/>
</dbReference>
<dbReference type="STRING" id="877500.GCA_000935065_01257"/>
<dbReference type="SUPFAM" id="SSF63867">
    <property type="entry name" value="MoeA C-terminal domain-like"/>
    <property type="match status" value="1"/>
</dbReference>
<evidence type="ECO:0000313" key="9">
    <source>
        <dbReference type="Proteomes" id="UP000290191"/>
    </source>
</evidence>
<dbReference type="Gene3D" id="3.40.980.10">
    <property type="entry name" value="MoaB/Mog-like domain"/>
    <property type="match status" value="1"/>
</dbReference>
<protein>
    <recommendedName>
        <fullName evidence="6">Molybdopterin molybdenumtransferase</fullName>
        <ecNumber evidence="6">2.10.1.1</ecNumber>
    </recommendedName>
</protein>
<dbReference type="Pfam" id="PF03453">
    <property type="entry name" value="MoeA_N"/>
    <property type="match status" value="1"/>
</dbReference>
<dbReference type="Gene3D" id="3.90.105.10">
    <property type="entry name" value="Molybdopterin biosynthesis moea protein, domain 2"/>
    <property type="match status" value="1"/>
</dbReference>
<comment type="function">
    <text evidence="1 6">Catalyzes the insertion of molybdate into adenylated molybdopterin with the concomitant release of AMP.</text>
</comment>
<dbReference type="GO" id="GO:0046872">
    <property type="term" value="F:metal ion binding"/>
    <property type="evidence" value="ECO:0007669"/>
    <property type="project" value="UniProtKB-UniRule"/>
</dbReference>
<dbReference type="GO" id="GO:0061599">
    <property type="term" value="F:molybdopterin molybdotransferase activity"/>
    <property type="evidence" value="ECO:0007669"/>
    <property type="project" value="UniProtKB-UniRule"/>
</dbReference>
<dbReference type="InterPro" id="IPR036425">
    <property type="entry name" value="MoaB/Mog-like_dom_sf"/>
</dbReference>
<dbReference type="InterPro" id="IPR001453">
    <property type="entry name" value="MoaB/Mog_dom"/>
</dbReference>
<dbReference type="GO" id="GO:0005829">
    <property type="term" value="C:cytosol"/>
    <property type="evidence" value="ECO:0007669"/>
    <property type="project" value="TreeGrafter"/>
</dbReference>
<dbReference type="RefSeq" id="WP_129082735.1">
    <property type="nucleotide sequence ID" value="NZ_CP041070.1"/>
</dbReference>
<keyword evidence="9" id="KW-1185">Reference proteome</keyword>
<dbReference type="SUPFAM" id="SSF63882">
    <property type="entry name" value="MoeA N-terminal region -like"/>
    <property type="match status" value="1"/>
</dbReference>
<dbReference type="InterPro" id="IPR005111">
    <property type="entry name" value="MoeA_C_domain_IV"/>
</dbReference>
<organism evidence="8 9">
    <name type="scientific">Halarcobacter anaerophilus</name>
    <dbReference type="NCBI Taxonomy" id="877500"/>
    <lineage>
        <taxon>Bacteria</taxon>
        <taxon>Pseudomonadati</taxon>
        <taxon>Campylobacterota</taxon>
        <taxon>Epsilonproteobacteria</taxon>
        <taxon>Campylobacterales</taxon>
        <taxon>Arcobacteraceae</taxon>
        <taxon>Halarcobacter</taxon>
    </lineage>
</organism>
<dbReference type="PANTHER" id="PTHR10192">
    <property type="entry name" value="MOLYBDOPTERIN BIOSYNTHESIS PROTEIN"/>
    <property type="match status" value="1"/>
</dbReference>
<evidence type="ECO:0000313" key="8">
    <source>
        <dbReference type="EMBL" id="RXJ61787.1"/>
    </source>
</evidence>
<comment type="caution">
    <text evidence="8">The sequence shown here is derived from an EMBL/GenBank/DDBJ whole genome shotgun (WGS) entry which is preliminary data.</text>
</comment>
<dbReference type="GO" id="GO:0006777">
    <property type="term" value="P:Mo-molybdopterin cofactor biosynthetic process"/>
    <property type="evidence" value="ECO:0007669"/>
    <property type="project" value="UniProtKB-UniRule"/>
</dbReference>
<evidence type="ECO:0000256" key="2">
    <source>
        <dbReference type="ARBA" id="ARBA00005046"/>
    </source>
</evidence>
<feature type="domain" description="MoaB/Mog" evidence="7">
    <location>
        <begin position="174"/>
        <end position="311"/>
    </location>
</feature>
<gene>
    <name evidence="8" type="ORF">CRV06_12395</name>
</gene>
<comment type="pathway">
    <text evidence="2 6">Cofactor biosynthesis; molybdopterin biosynthesis.</text>
</comment>
<keyword evidence="6" id="KW-0479">Metal-binding</keyword>
<dbReference type="InterPro" id="IPR036135">
    <property type="entry name" value="MoeA_linker/N_sf"/>
</dbReference>
<dbReference type="AlphaFoldDB" id="A0A4Q0XW24"/>
<comment type="similarity">
    <text evidence="3 6">Belongs to the MoeA family.</text>
</comment>
<evidence type="ECO:0000256" key="6">
    <source>
        <dbReference type="RuleBase" id="RU365090"/>
    </source>
</evidence>
<keyword evidence="6" id="KW-0500">Molybdenum</keyword>
<evidence type="ECO:0000256" key="5">
    <source>
        <dbReference type="ARBA" id="ARBA00047317"/>
    </source>
</evidence>
<evidence type="ECO:0000256" key="3">
    <source>
        <dbReference type="ARBA" id="ARBA00010763"/>
    </source>
</evidence>
<dbReference type="SMART" id="SM00852">
    <property type="entry name" value="MoCF_biosynth"/>
    <property type="match status" value="1"/>
</dbReference>
<dbReference type="InterPro" id="IPR005110">
    <property type="entry name" value="MoeA_linker/N"/>
</dbReference>
<dbReference type="Gene3D" id="2.40.340.10">
    <property type="entry name" value="MoeA, C-terminal, domain IV"/>
    <property type="match status" value="1"/>
</dbReference>
<dbReference type="UniPathway" id="UPA00344"/>